<dbReference type="Proteomes" id="UP000028761">
    <property type="component" value="Chromosome 6"/>
</dbReference>
<evidence type="ECO:0000313" key="2">
    <source>
        <dbReference type="Proteomes" id="UP000028761"/>
    </source>
</evidence>
<name>A0A8I5NH24_PAPAN</name>
<dbReference type="AlphaFoldDB" id="A0A8I5NH24"/>
<accession>A0A8I5NH24</accession>
<dbReference type="Ensembl" id="ENSPANT00000066226.1">
    <property type="protein sequence ID" value="ENSPANP00000056771.1"/>
    <property type="gene ID" value="ENSPANG00000046433.1"/>
</dbReference>
<protein>
    <submittedName>
        <fullName evidence="1">Uncharacterized protein</fullName>
    </submittedName>
</protein>
<keyword evidence="2" id="KW-1185">Reference proteome</keyword>
<reference evidence="1" key="3">
    <citation type="submission" date="2025-09" db="UniProtKB">
        <authorList>
            <consortium name="Ensembl"/>
        </authorList>
    </citation>
    <scope>IDENTIFICATION</scope>
</reference>
<sequence>MASATLRMKSKLLTMPDRYCMTRHLAVSPSSDNFFFFLRQSLALLPRLECSGVVTAHCSLTLLGSSSPPASASQVAGTTGTYHLAWLIVIFCIKIQKNKVSLRKRSHFVAQAGLELLALSDPPHSASQSAGITGVSYCAWPQVEVAGLISLGHLFLSR</sequence>
<dbReference type="PANTHER" id="PTHR12138:SF162">
    <property type="entry name" value="CHROMOSOME UNDETERMINED SCAFFOLD_275, WHOLE GENOME SHOTGUN SEQUENCE"/>
    <property type="match status" value="1"/>
</dbReference>
<dbReference type="PRINTS" id="PR02045">
    <property type="entry name" value="F138DOMAIN"/>
</dbReference>
<dbReference type="PANTHER" id="PTHR12138">
    <property type="entry name" value="PRIMATE-EXPANDED PROTEIN FAMILY"/>
    <property type="match status" value="1"/>
</dbReference>
<proteinExistence type="predicted"/>
<organism evidence="1 2">
    <name type="scientific">Papio anubis</name>
    <name type="common">Olive baboon</name>
    <dbReference type="NCBI Taxonomy" id="9555"/>
    <lineage>
        <taxon>Eukaryota</taxon>
        <taxon>Metazoa</taxon>
        <taxon>Chordata</taxon>
        <taxon>Craniata</taxon>
        <taxon>Vertebrata</taxon>
        <taxon>Euteleostomi</taxon>
        <taxon>Mammalia</taxon>
        <taxon>Eutheria</taxon>
        <taxon>Euarchontoglires</taxon>
        <taxon>Primates</taxon>
        <taxon>Haplorrhini</taxon>
        <taxon>Catarrhini</taxon>
        <taxon>Cercopithecidae</taxon>
        <taxon>Cercopithecinae</taxon>
        <taxon>Papio</taxon>
    </lineage>
</organism>
<evidence type="ECO:0000313" key="1">
    <source>
        <dbReference type="Ensembl" id="ENSPANP00000056771.1"/>
    </source>
</evidence>
<reference evidence="1" key="2">
    <citation type="submission" date="2025-08" db="UniProtKB">
        <authorList>
            <consortium name="Ensembl"/>
        </authorList>
    </citation>
    <scope>IDENTIFICATION</scope>
</reference>
<reference evidence="1 2" key="1">
    <citation type="submission" date="2012-03" db="EMBL/GenBank/DDBJ databases">
        <title>Whole Genome Assembly of Papio anubis.</title>
        <authorList>
            <person name="Liu Y.L."/>
            <person name="Abraham K.A."/>
            <person name="Akbar H.A."/>
            <person name="Ali S.A."/>
            <person name="Anosike U.A."/>
            <person name="Aqrawi P.A."/>
            <person name="Arias F.A."/>
            <person name="Attaway T.A."/>
            <person name="Awwad R.A."/>
            <person name="Babu C.B."/>
            <person name="Bandaranaike D.B."/>
            <person name="Battles P.B."/>
            <person name="Bell A.B."/>
            <person name="Beltran B.B."/>
            <person name="Berhane-Mersha D.B."/>
            <person name="Bess C.B."/>
            <person name="Bickham C.B."/>
            <person name="Bolden T.B."/>
            <person name="Carter K.C."/>
            <person name="Chau D.C."/>
            <person name="Chavez A.C."/>
            <person name="Clerc-Blankenburg K.C."/>
            <person name="Coyle M.C."/>
            <person name="Dao M.D."/>
            <person name="Davila M.L.D."/>
            <person name="Davy-Carroll L.D."/>
            <person name="Denson S.D."/>
            <person name="Dinh H.D."/>
            <person name="Fernandez S.F."/>
            <person name="Fernando P.F."/>
            <person name="Forbes L.F."/>
            <person name="Francis C.F."/>
            <person name="Francisco L.F."/>
            <person name="Fu Q.F."/>
            <person name="Garcia-Iii R.G."/>
            <person name="Garrett T.G."/>
            <person name="Gross S.G."/>
            <person name="Gubbala S.G."/>
            <person name="Hirani K.H."/>
            <person name="Hogues M.H."/>
            <person name="Hollins B.H."/>
            <person name="Jackson L.J."/>
            <person name="Javaid M.J."/>
            <person name="Jhangiani S.J."/>
            <person name="Johnson A.J."/>
            <person name="Johnson B.J."/>
            <person name="Jones J.J."/>
            <person name="Joshi V.J."/>
            <person name="Kalu J.K."/>
            <person name="Khan N.K."/>
            <person name="Korchina V.K."/>
            <person name="Kovar C.K."/>
            <person name="Lago L.L."/>
            <person name="Lara F.L."/>
            <person name="Le T.-K.L."/>
            <person name="Lee S.L."/>
            <person name="Legall-Iii F.L."/>
            <person name="Lemon S.L."/>
            <person name="Liu J.L."/>
            <person name="Liu Y.-S.L."/>
            <person name="Liyanage D.L."/>
            <person name="Lopez J.L."/>
            <person name="Lorensuhewa L.L."/>
            <person name="Mata R.M."/>
            <person name="Mathew T.M."/>
            <person name="Mercado C.M."/>
            <person name="Mercado I.M."/>
            <person name="Morales K.M."/>
            <person name="Morgan M.M."/>
            <person name="Munidasa M.M."/>
            <person name="Ngo D.N."/>
            <person name="Nguyen L.N."/>
            <person name="Nguyen T.N."/>
            <person name="Nguyen N.N."/>
            <person name="Obregon M.O."/>
            <person name="Okwuonu G.O."/>
            <person name="Ongeri F.O."/>
            <person name="Onwere C.O."/>
            <person name="Osifeso I.O."/>
            <person name="Parra A.P."/>
            <person name="Patil S.P."/>
            <person name="Perez A.P."/>
            <person name="Perez Y.P."/>
            <person name="Pham C.P."/>
            <person name="Pu L.-L.P."/>
            <person name="Puazo M.P."/>
            <person name="Quiroz J.Q."/>
            <person name="Rouhana J.R."/>
            <person name="Ruiz M.R."/>
            <person name="Ruiz S.-J.R."/>
            <person name="Saada N.S."/>
            <person name="Santibanez J.S."/>
            <person name="Scheel M.S."/>
            <person name="Schneider B.S."/>
            <person name="Simmons D.S."/>
            <person name="Sisson I.S."/>
            <person name="Tang L.-Y.T."/>
            <person name="Thornton R.T."/>
            <person name="Tisius J.T."/>
            <person name="Toledanes G.T."/>
            <person name="Trejos Z.T."/>
            <person name="Usmani K.U."/>
            <person name="Varghese R.V."/>
            <person name="Vattathil S.V."/>
            <person name="Vee V.V."/>
            <person name="Walker D.W."/>
            <person name="Weissenberger G.W."/>
            <person name="White C.W."/>
            <person name="Williams A.W."/>
            <person name="Woodworth J.W."/>
            <person name="Wright R.W."/>
            <person name="Zhu Y.Z."/>
            <person name="Han Y.H."/>
            <person name="Newsham I.N."/>
            <person name="Nazareth L.N."/>
            <person name="Worley K.W."/>
            <person name="Muzny D.M."/>
            <person name="Rogers J.R."/>
            <person name="Gibbs R.G."/>
        </authorList>
    </citation>
    <scope>NUCLEOTIDE SEQUENCE [LARGE SCALE GENOMIC DNA]</scope>
</reference>
<dbReference type="GeneTree" id="ENSGT01120000271815"/>